<accession>A0A5B6V8U2</accession>
<dbReference type="InterPro" id="IPR043502">
    <property type="entry name" value="DNA/RNA_pol_sf"/>
</dbReference>
<evidence type="ECO:0000256" key="4">
    <source>
        <dbReference type="ARBA" id="ARBA00022759"/>
    </source>
</evidence>
<name>A0A5B6V8U2_9ROSI</name>
<dbReference type="InterPro" id="IPR043128">
    <property type="entry name" value="Rev_trsase/Diguanyl_cyclase"/>
</dbReference>
<keyword evidence="3" id="KW-0540">Nuclease</keyword>
<dbReference type="Proteomes" id="UP000325315">
    <property type="component" value="Unassembled WGS sequence"/>
</dbReference>
<reference evidence="9" key="1">
    <citation type="journal article" date="2019" name="Plant Biotechnol. J.">
        <title>Genome sequencing of the Australian wild diploid species Gossypium australe highlights disease resistance and delayed gland morphogenesis.</title>
        <authorList>
            <person name="Cai Y."/>
            <person name="Cai X."/>
            <person name="Wang Q."/>
            <person name="Wang P."/>
            <person name="Zhang Y."/>
            <person name="Cai C."/>
            <person name="Xu Y."/>
            <person name="Wang K."/>
            <person name="Zhou Z."/>
            <person name="Wang C."/>
            <person name="Geng S."/>
            <person name="Li B."/>
            <person name="Dong Q."/>
            <person name="Hou Y."/>
            <person name="Wang H."/>
            <person name="Ai P."/>
            <person name="Liu Z."/>
            <person name="Yi F."/>
            <person name="Sun M."/>
            <person name="An G."/>
            <person name="Cheng J."/>
            <person name="Zhang Y."/>
            <person name="Shi Q."/>
            <person name="Xie Y."/>
            <person name="Shi X."/>
            <person name="Chang Y."/>
            <person name="Huang F."/>
            <person name="Chen Y."/>
            <person name="Hong S."/>
            <person name="Mi L."/>
            <person name="Sun Q."/>
            <person name="Zhang L."/>
            <person name="Zhou B."/>
            <person name="Peng R."/>
            <person name="Zhang X."/>
            <person name="Liu F."/>
        </authorList>
    </citation>
    <scope>NUCLEOTIDE SEQUENCE [LARGE SCALE GENOMIC DNA]</scope>
    <source>
        <strain evidence="9">cv. PA1801</strain>
    </source>
</reference>
<evidence type="ECO:0000256" key="2">
    <source>
        <dbReference type="ARBA" id="ARBA00022695"/>
    </source>
</evidence>
<dbReference type="GO" id="GO:0016787">
    <property type="term" value="F:hydrolase activity"/>
    <property type="evidence" value="ECO:0007669"/>
    <property type="project" value="UniProtKB-KW"/>
</dbReference>
<evidence type="ECO:0000256" key="3">
    <source>
        <dbReference type="ARBA" id="ARBA00022722"/>
    </source>
</evidence>
<dbReference type="Pfam" id="PF17917">
    <property type="entry name" value="RT_RNaseH"/>
    <property type="match status" value="1"/>
</dbReference>
<evidence type="ECO:0000256" key="5">
    <source>
        <dbReference type="ARBA" id="ARBA00022801"/>
    </source>
</evidence>
<organism evidence="8 9">
    <name type="scientific">Gossypium australe</name>
    <dbReference type="NCBI Taxonomy" id="47621"/>
    <lineage>
        <taxon>Eukaryota</taxon>
        <taxon>Viridiplantae</taxon>
        <taxon>Streptophyta</taxon>
        <taxon>Embryophyta</taxon>
        <taxon>Tracheophyta</taxon>
        <taxon>Spermatophyta</taxon>
        <taxon>Magnoliopsida</taxon>
        <taxon>eudicotyledons</taxon>
        <taxon>Gunneridae</taxon>
        <taxon>Pentapetalae</taxon>
        <taxon>rosids</taxon>
        <taxon>malvids</taxon>
        <taxon>Malvales</taxon>
        <taxon>Malvaceae</taxon>
        <taxon>Malvoideae</taxon>
        <taxon>Gossypium</taxon>
    </lineage>
</organism>
<protein>
    <submittedName>
        <fullName evidence="8">RNA-directed DNA polymerase-like protein</fullName>
    </submittedName>
</protein>
<dbReference type="AlphaFoldDB" id="A0A5B6V8U2"/>
<evidence type="ECO:0000259" key="7">
    <source>
        <dbReference type="Pfam" id="PF17917"/>
    </source>
</evidence>
<gene>
    <name evidence="8" type="ORF">EPI10_000719</name>
</gene>
<dbReference type="SUPFAM" id="SSF56672">
    <property type="entry name" value="DNA/RNA polymerases"/>
    <property type="match status" value="1"/>
</dbReference>
<evidence type="ECO:0000256" key="6">
    <source>
        <dbReference type="ARBA" id="ARBA00022918"/>
    </source>
</evidence>
<keyword evidence="6 8" id="KW-0695">RNA-directed DNA polymerase</keyword>
<evidence type="ECO:0000256" key="1">
    <source>
        <dbReference type="ARBA" id="ARBA00022679"/>
    </source>
</evidence>
<dbReference type="PANTHER" id="PTHR34072">
    <property type="entry name" value="ENZYMATIC POLYPROTEIN-RELATED"/>
    <property type="match status" value="1"/>
</dbReference>
<evidence type="ECO:0000313" key="9">
    <source>
        <dbReference type="Proteomes" id="UP000325315"/>
    </source>
</evidence>
<keyword evidence="2" id="KW-0548">Nucleotidyltransferase</keyword>
<sequence>MTVFEVRSFLGLVGYYRHFFEGFLSIAALLTNLLQKNTAFEWTNERLKLVLTKALVLTQLIAGKTYVVYSDAFYTDWVEGKVVTYALKLLRPHECNYLTHDLKLVIVVFELKIWRHYLYCERCVIYTDHKSLKYLLTQKEMNLRQRH</sequence>
<evidence type="ECO:0000313" key="8">
    <source>
        <dbReference type="EMBL" id="KAA3465565.1"/>
    </source>
</evidence>
<keyword evidence="9" id="KW-1185">Reference proteome</keyword>
<keyword evidence="4" id="KW-0255">Endonuclease</keyword>
<keyword evidence="1" id="KW-0808">Transferase</keyword>
<dbReference type="Gene3D" id="3.30.70.270">
    <property type="match status" value="1"/>
</dbReference>
<comment type="caution">
    <text evidence="8">The sequence shown here is derived from an EMBL/GenBank/DDBJ whole genome shotgun (WGS) entry which is preliminary data.</text>
</comment>
<dbReference type="InterPro" id="IPR041373">
    <property type="entry name" value="RT_RNaseH"/>
</dbReference>
<proteinExistence type="predicted"/>
<dbReference type="GO" id="GO:0003964">
    <property type="term" value="F:RNA-directed DNA polymerase activity"/>
    <property type="evidence" value="ECO:0007669"/>
    <property type="project" value="UniProtKB-KW"/>
</dbReference>
<dbReference type="OrthoDB" id="111931at2759"/>
<dbReference type="GO" id="GO:0004519">
    <property type="term" value="F:endonuclease activity"/>
    <property type="evidence" value="ECO:0007669"/>
    <property type="project" value="UniProtKB-KW"/>
</dbReference>
<dbReference type="EMBL" id="SMMG02000007">
    <property type="protein sequence ID" value="KAA3465565.1"/>
    <property type="molecule type" value="Genomic_DNA"/>
</dbReference>
<keyword evidence="5" id="KW-0378">Hydrolase</keyword>
<feature type="domain" description="Reverse transcriptase RNase H-like" evidence="7">
    <location>
        <begin position="80"/>
        <end position="145"/>
    </location>
</feature>
<dbReference type="PANTHER" id="PTHR34072:SF59">
    <property type="entry name" value="CCHC-TYPE INTEGRASE"/>
    <property type="match status" value="1"/>
</dbReference>